<dbReference type="Proteomes" id="UP000011615">
    <property type="component" value="Unassembled WGS sequence"/>
</dbReference>
<dbReference type="GO" id="GO:0005829">
    <property type="term" value="C:cytosol"/>
    <property type="evidence" value="ECO:0007669"/>
    <property type="project" value="TreeGrafter"/>
</dbReference>
<dbReference type="GO" id="GO:0043200">
    <property type="term" value="P:response to amino acid"/>
    <property type="evidence" value="ECO:0007669"/>
    <property type="project" value="TreeGrafter"/>
</dbReference>
<proteinExistence type="predicted"/>
<evidence type="ECO:0000256" key="3">
    <source>
        <dbReference type="ARBA" id="ARBA00023163"/>
    </source>
</evidence>
<dbReference type="InterPro" id="IPR036390">
    <property type="entry name" value="WH_DNA-bd_sf"/>
</dbReference>
<name>M0C3Z6_9EURY</name>
<dbReference type="PANTHER" id="PTHR30154">
    <property type="entry name" value="LEUCINE-RESPONSIVE REGULATORY PROTEIN"/>
    <property type="match status" value="1"/>
</dbReference>
<keyword evidence="6" id="KW-1185">Reference proteome</keyword>
<dbReference type="InterPro" id="IPR019887">
    <property type="entry name" value="Tscrpt_reg_AsnC/Lrp_C"/>
</dbReference>
<gene>
    <name evidence="5" type="ORF">C476_15665</name>
</gene>
<dbReference type="STRING" id="1230457.C476_15665"/>
<organism evidence="5 6">
    <name type="scientific">Natrinema limicola JCM 13563</name>
    <dbReference type="NCBI Taxonomy" id="1230457"/>
    <lineage>
        <taxon>Archaea</taxon>
        <taxon>Methanobacteriati</taxon>
        <taxon>Methanobacteriota</taxon>
        <taxon>Stenosarchaea group</taxon>
        <taxon>Halobacteria</taxon>
        <taxon>Halobacteriales</taxon>
        <taxon>Natrialbaceae</taxon>
        <taxon>Natrinema</taxon>
    </lineage>
</organism>
<keyword evidence="1" id="KW-0805">Transcription regulation</keyword>
<dbReference type="SUPFAM" id="SSF46785">
    <property type="entry name" value="Winged helix' DNA-binding domain"/>
    <property type="match status" value="1"/>
</dbReference>
<dbReference type="InterPro" id="IPR011008">
    <property type="entry name" value="Dimeric_a/b-barrel"/>
</dbReference>
<sequence length="180" mass="20744">MNANNQSMPKVALDEVDFQILRRLDENGDIDVDELSEELDVSTSTIYYRMENYREKDIVKGEIAQLDPQKLGLELTAITEINADYDGPGYEEVAEKIAGLSGVQRVFFMLGEMSFYVLSRVRDHEHLQKLMEEIIQTEGVDNSTTNIVLRTFKDEDRLLVNYDDEDLERIFGDQRQPAND</sequence>
<dbReference type="InterPro" id="IPR036388">
    <property type="entry name" value="WH-like_DNA-bd_sf"/>
</dbReference>
<evidence type="ECO:0000256" key="1">
    <source>
        <dbReference type="ARBA" id="ARBA00023015"/>
    </source>
</evidence>
<dbReference type="PROSITE" id="PS50956">
    <property type="entry name" value="HTH_ASNC_2"/>
    <property type="match status" value="1"/>
</dbReference>
<dbReference type="Pfam" id="PF01037">
    <property type="entry name" value="AsnC_trans_reg"/>
    <property type="match status" value="1"/>
</dbReference>
<dbReference type="InterPro" id="IPR011991">
    <property type="entry name" value="ArsR-like_HTH"/>
</dbReference>
<evidence type="ECO:0000313" key="6">
    <source>
        <dbReference type="Proteomes" id="UP000011615"/>
    </source>
</evidence>
<evidence type="ECO:0000259" key="4">
    <source>
        <dbReference type="PROSITE" id="PS50956"/>
    </source>
</evidence>
<dbReference type="GO" id="GO:0043565">
    <property type="term" value="F:sequence-specific DNA binding"/>
    <property type="evidence" value="ECO:0007669"/>
    <property type="project" value="InterPro"/>
</dbReference>
<dbReference type="PATRIC" id="fig|1230457.4.peg.3144"/>
<comment type="caution">
    <text evidence="5">The sequence shown here is derived from an EMBL/GenBank/DDBJ whole genome shotgun (WGS) entry which is preliminary data.</text>
</comment>
<protein>
    <submittedName>
        <fullName evidence="5">AsnC family transcriptional regulator</fullName>
    </submittedName>
</protein>
<dbReference type="InterPro" id="IPR000485">
    <property type="entry name" value="AsnC-type_HTH_dom"/>
</dbReference>
<dbReference type="PANTHER" id="PTHR30154:SF34">
    <property type="entry name" value="TRANSCRIPTIONAL REGULATOR AZLB"/>
    <property type="match status" value="1"/>
</dbReference>
<reference evidence="5 6" key="1">
    <citation type="journal article" date="2014" name="PLoS Genet.">
        <title>Phylogenetically driven sequencing of extremely halophilic archaea reveals strategies for static and dynamic osmo-response.</title>
        <authorList>
            <person name="Becker E.A."/>
            <person name="Seitzer P.M."/>
            <person name="Tritt A."/>
            <person name="Larsen D."/>
            <person name="Krusor M."/>
            <person name="Yao A.I."/>
            <person name="Wu D."/>
            <person name="Madern D."/>
            <person name="Eisen J.A."/>
            <person name="Darling A.E."/>
            <person name="Facciotti M.T."/>
        </authorList>
    </citation>
    <scope>NUCLEOTIDE SEQUENCE [LARGE SCALE GENOMIC DNA]</scope>
    <source>
        <strain evidence="5 6">JCM 13563</strain>
    </source>
</reference>
<dbReference type="SUPFAM" id="SSF54909">
    <property type="entry name" value="Dimeric alpha+beta barrel"/>
    <property type="match status" value="1"/>
</dbReference>
<keyword evidence="2" id="KW-0238">DNA-binding</keyword>
<dbReference type="CDD" id="cd00090">
    <property type="entry name" value="HTH_ARSR"/>
    <property type="match status" value="1"/>
</dbReference>
<keyword evidence="3" id="KW-0804">Transcription</keyword>
<feature type="domain" description="HTH asnC-type" evidence="4">
    <location>
        <begin position="13"/>
        <end position="74"/>
    </location>
</feature>
<evidence type="ECO:0000313" key="5">
    <source>
        <dbReference type="EMBL" id="ELZ17403.1"/>
    </source>
</evidence>
<dbReference type="Pfam" id="PF13412">
    <property type="entry name" value="HTH_24"/>
    <property type="match status" value="1"/>
</dbReference>
<dbReference type="AlphaFoldDB" id="M0C3Z6"/>
<dbReference type="Gene3D" id="3.30.70.920">
    <property type="match status" value="1"/>
</dbReference>
<dbReference type="EMBL" id="AOIT01000065">
    <property type="protein sequence ID" value="ELZ17403.1"/>
    <property type="molecule type" value="Genomic_DNA"/>
</dbReference>
<dbReference type="InterPro" id="IPR019888">
    <property type="entry name" value="Tscrpt_reg_AsnC-like"/>
</dbReference>
<evidence type="ECO:0000256" key="2">
    <source>
        <dbReference type="ARBA" id="ARBA00023125"/>
    </source>
</evidence>
<dbReference type="Gene3D" id="1.10.10.10">
    <property type="entry name" value="Winged helix-like DNA-binding domain superfamily/Winged helix DNA-binding domain"/>
    <property type="match status" value="1"/>
</dbReference>
<dbReference type="eggNOG" id="arCOG01580">
    <property type="taxonomic scope" value="Archaea"/>
</dbReference>
<dbReference type="SMART" id="SM00344">
    <property type="entry name" value="HTH_ASNC"/>
    <property type="match status" value="1"/>
</dbReference>
<accession>M0C3Z6</accession>